<gene>
    <name evidence="3" type="primary">NDUFA10</name>
    <name evidence="3" type="ORF">OS493_018579</name>
</gene>
<dbReference type="GO" id="GO:0005739">
    <property type="term" value="C:mitochondrion"/>
    <property type="evidence" value="ECO:0007669"/>
    <property type="project" value="GOC"/>
</dbReference>
<dbReference type="Pfam" id="PF01712">
    <property type="entry name" value="dNK"/>
    <property type="match status" value="1"/>
</dbReference>
<dbReference type="InterPro" id="IPR031314">
    <property type="entry name" value="DNK_dom"/>
</dbReference>
<evidence type="ECO:0000313" key="4">
    <source>
        <dbReference type="Proteomes" id="UP001163046"/>
    </source>
</evidence>
<accession>A0A9X0DAF4</accession>
<organism evidence="3 4">
    <name type="scientific">Desmophyllum pertusum</name>
    <dbReference type="NCBI Taxonomy" id="174260"/>
    <lineage>
        <taxon>Eukaryota</taxon>
        <taxon>Metazoa</taxon>
        <taxon>Cnidaria</taxon>
        <taxon>Anthozoa</taxon>
        <taxon>Hexacorallia</taxon>
        <taxon>Scleractinia</taxon>
        <taxon>Caryophylliina</taxon>
        <taxon>Caryophylliidae</taxon>
        <taxon>Desmophyllum</taxon>
    </lineage>
</organism>
<dbReference type="OrthoDB" id="17400at2759"/>
<proteinExistence type="predicted"/>
<feature type="domain" description="Deoxynucleoside kinase" evidence="2">
    <location>
        <begin position="16"/>
        <end position="125"/>
    </location>
</feature>
<dbReference type="EMBL" id="MU825406">
    <property type="protein sequence ID" value="KAJ7391528.1"/>
    <property type="molecule type" value="Genomic_DNA"/>
</dbReference>
<dbReference type="SUPFAM" id="SSF52540">
    <property type="entry name" value="P-loop containing nucleoside triphosphate hydrolases"/>
    <property type="match status" value="1"/>
</dbReference>
<comment type="caution">
    <text evidence="3">The sequence shown here is derived from an EMBL/GenBank/DDBJ whole genome shotgun (WGS) entry which is preliminary data.</text>
</comment>
<keyword evidence="3" id="KW-0830">Ubiquinone</keyword>
<dbReference type="GO" id="GO:0006120">
    <property type="term" value="P:mitochondrial electron transport, NADH to ubiquinone"/>
    <property type="evidence" value="ECO:0007669"/>
    <property type="project" value="TreeGrafter"/>
</dbReference>
<reference evidence="3" key="1">
    <citation type="submission" date="2023-01" db="EMBL/GenBank/DDBJ databases">
        <title>Genome assembly of the deep-sea coral Lophelia pertusa.</title>
        <authorList>
            <person name="Herrera S."/>
            <person name="Cordes E."/>
        </authorList>
    </citation>
    <scope>NUCLEOTIDE SEQUENCE</scope>
    <source>
        <strain evidence="3">USNM1676648</strain>
        <tissue evidence="3">Polyp</tissue>
    </source>
</reference>
<dbReference type="InterPro" id="IPR027417">
    <property type="entry name" value="P-loop_NTPase"/>
</dbReference>
<dbReference type="Proteomes" id="UP001163046">
    <property type="component" value="Unassembled WGS sequence"/>
</dbReference>
<evidence type="ECO:0000256" key="1">
    <source>
        <dbReference type="SAM" id="MobiDB-lite"/>
    </source>
</evidence>
<dbReference type="AlphaFoldDB" id="A0A9X0DAF4"/>
<dbReference type="PANTHER" id="PTHR10513">
    <property type="entry name" value="DEOXYNUCLEOSIDE KINASE"/>
    <property type="match status" value="1"/>
</dbReference>
<dbReference type="InterPro" id="IPR050566">
    <property type="entry name" value="Deoxyribonucleoside_kinase"/>
</dbReference>
<dbReference type="Gene3D" id="3.40.50.300">
    <property type="entry name" value="P-loop containing nucleotide triphosphate hydrolases"/>
    <property type="match status" value="1"/>
</dbReference>
<evidence type="ECO:0000259" key="2">
    <source>
        <dbReference type="Pfam" id="PF01712"/>
    </source>
</evidence>
<feature type="region of interest" description="Disordered" evidence="1">
    <location>
        <begin position="166"/>
        <end position="190"/>
    </location>
</feature>
<evidence type="ECO:0000313" key="3">
    <source>
        <dbReference type="EMBL" id="KAJ7391528.1"/>
    </source>
</evidence>
<dbReference type="PANTHER" id="PTHR10513:SF15">
    <property type="entry name" value="NADH DEHYDROGENASE [UBIQUINONE] 1 ALPHA SUBCOMPLEX SUBUNIT 10, MITOCHONDRIAL"/>
    <property type="match status" value="1"/>
</dbReference>
<keyword evidence="4" id="KW-1185">Reference proteome</keyword>
<protein>
    <submittedName>
        <fullName evidence="3">Mitochondrial electron transport, NADH to ubiquinone</fullName>
    </submittedName>
</protein>
<sequence length="190" mass="22188">MSCKLVKEYYWIDQFFSDAVFAEVNYQQGTISHEGYDYYNELKKQAFKAVLVPHTTLYLDVPPETCNQRIRGRGRDYESGIPLEYLQGLNASYKTFLDEMRNLGCRVLEYNWTDFGYKFDVAEDIKRGNVPIWNQESLHIFNKLILDESLIKEVLTLNHSVPEAVISDNEEEEEPSLTVESQLQIKPKTK</sequence>
<name>A0A9X0DAF4_9CNID</name>